<dbReference type="Gramene" id="OB04G14430.1">
    <property type="protein sequence ID" value="OB04G14430.1"/>
    <property type="gene ID" value="OB04G14430"/>
</dbReference>
<comment type="catalytic activity">
    <reaction evidence="1 8">
        <text>Hydrolysis of terminal non-reducing beta-D-galactose residues in beta-D-galactosides.</text>
        <dbReference type="EC" id="3.2.1.23"/>
    </reaction>
</comment>
<organism evidence="13">
    <name type="scientific">Oryza brachyantha</name>
    <name type="common">malo sina</name>
    <dbReference type="NCBI Taxonomy" id="4533"/>
    <lineage>
        <taxon>Eukaryota</taxon>
        <taxon>Viridiplantae</taxon>
        <taxon>Streptophyta</taxon>
        <taxon>Embryophyta</taxon>
        <taxon>Tracheophyta</taxon>
        <taxon>Spermatophyta</taxon>
        <taxon>Magnoliopsida</taxon>
        <taxon>Liliopsida</taxon>
        <taxon>Poales</taxon>
        <taxon>Poaceae</taxon>
        <taxon>BOP clade</taxon>
        <taxon>Oryzoideae</taxon>
        <taxon>Oryzeae</taxon>
        <taxon>Oryzinae</taxon>
        <taxon>Oryza</taxon>
    </lineage>
</organism>
<evidence type="ECO:0000256" key="1">
    <source>
        <dbReference type="ARBA" id="ARBA00001412"/>
    </source>
</evidence>
<evidence type="ECO:0000256" key="4">
    <source>
        <dbReference type="ARBA" id="ARBA00012756"/>
    </source>
</evidence>
<dbReference type="Proteomes" id="UP000006038">
    <property type="component" value="Chromosome 4"/>
</dbReference>
<keyword evidence="11" id="KW-0732">Signal</keyword>
<dbReference type="PANTHER" id="PTHR23421">
    <property type="entry name" value="BETA-GALACTOSIDASE RELATED"/>
    <property type="match status" value="1"/>
</dbReference>
<dbReference type="Gene3D" id="6.10.140.1330">
    <property type="match status" value="1"/>
</dbReference>
<dbReference type="InterPro" id="IPR017853">
    <property type="entry name" value="GH"/>
</dbReference>
<feature type="transmembrane region" description="Helical" evidence="10">
    <location>
        <begin position="757"/>
        <end position="775"/>
    </location>
</feature>
<keyword evidence="6 8" id="KW-0378">Hydrolase</keyword>
<dbReference type="EC" id="3.2.1.23" evidence="4 8"/>
<proteinExistence type="inferred from homology"/>
<evidence type="ECO:0000313" key="14">
    <source>
        <dbReference type="Proteomes" id="UP000006038"/>
    </source>
</evidence>
<dbReference type="Gene3D" id="3.20.20.80">
    <property type="entry name" value="Glycosidases"/>
    <property type="match status" value="1"/>
</dbReference>
<evidence type="ECO:0000259" key="12">
    <source>
        <dbReference type="Pfam" id="PF01301"/>
    </source>
</evidence>
<evidence type="ECO:0000256" key="7">
    <source>
        <dbReference type="ARBA" id="ARBA00023295"/>
    </source>
</evidence>
<evidence type="ECO:0000256" key="5">
    <source>
        <dbReference type="ARBA" id="ARBA00022525"/>
    </source>
</evidence>
<name>J3LWB8_ORYBR</name>
<feature type="chain" id="PRO_5003773076" description="Beta-galactosidase" evidence="11">
    <location>
        <begin position="22"/>
        <end position="844"/>
    </location>
</feature>
<evidence type="ECO:0000256" key="9">
    <source>
        <dbReference type="RuleBase" id="RU003679"/>
    </source>
</evidence>
<evidence type="ECO:0000313" key="13">
    <source>
        <dbReference type="EnsemblPlants" id="OB04G14430.1"/>
    </source>
</evidence>
<comment type="subcellular location">
    <subcellularLocation>
        <location evidence="2">Secreted</location>
    </subcellularLocation>
</comment>
<protein>
    <recommendedName>
        <fullName evidence="4 8">Beta-galactosidase</fullName>
        <ecNumber evidence="4 8">3.2.1.23</ecNumber>
    </recommendedName>
</protein>
<keyword evidence="10" id="KW-0812">Transmembrane</keyword>
<reference evidence="13" key="2">
    <citation type="submission" date="2013-04" db="UniProtKB">
        <authorList>
            <consortium name="EnsemblPlants"/>
        </authorList>
    </citation>
    <scope>IDENTIFICATION</scope>
</reference>
<dbReference type="eggNOG" id="KOG0496">
    <property type="taxonomic scope" value="Eukaryota"/>
</dbReference>
<evidence type="ECO:0000256" key="2">
    <source>
        <dbReference type="ARBA" id="ARBA00004613"/>
    </source>
</evidence>
<dbReference type="GO" id="GO:0005576">
    <property type="term" value="C:extracellular region"/>
    <property type="evidence" value="ECO:0007669"/>
    <property type="project" value="UniProtKB-SubCell"/>
</dbReference>
<feature type="transmembrane region" description="Helical" evidence="10">
    <location>
        <begin position="559"/>
        <end position="585"/>
    </location>
</feature>
<sequence>MVMKQLAALHFCLLSLTVISSGNIRPKPYYCLDLHNYVFSMVKACNSRMYMKGVSPNYKGKWKVPWIDNPEVGMTQDSDGQFRDVINAYLEPKCQWPYSEAVQREKFMGKNDEVSWRNIDVLQVVLVLPGDPVRSGFPVWLRDIPAIEFRTDNEPFKAEVQTFVTKIVASMKEEKLYSWQGGPIILQQIENEYGNIQGNFGQAGKRYMLRAAQKEIGLDTSIPWVICRQTDAPEEIIDRCNAFYCDGFKPNSYNKPTIWTEHWDGWYADWGGALPHRPAADSAFAVTRFCQRWKLTELLSENHSTGLVYLEEVSSLNIFIVKHIKNMVLLQYLVGTLEADFVPRHDAYKGILKQPKWGHLKDLHAAIKHCEPALIAVDGSPQYIKLGSLQEKISPTLPRSPCLAAAPSGIGCDSCWQRRPCPIRVTLPLSAAQGRAQARPLHAARLYTVATETCVEEVKDSQIEVLQAQDDLVKCMLEAIGKELLYISRDHHSHENLLRILIFQPKDWDEEYIEDLDEVKPEVSCLRNGFKWKFVGISYFSCVYVTLKKKPFFANFGATVTFTFLGTFIASVLTRVLVSCLSWWARISNVQTSIVEYLMFSVLISATDPFTVLSIFQELGIDVNLYALVLENLFQTMQFVFTSRVHAMVRVQMAISLYRSASFDYTCGKVMKHYTYSQSLKQLAALHFCLLSLTVISSGNIRFYPLTTRENGRSHGLIIQGCDAAEAGRMVMWSPAPVMELAHLAIDYSGDPASIHYALNATMLLGPLVGLIVSLSRYDLFHGHLFLSSGIGGHDQYILPKIAERTSKTFSTSSAVGIKPLLSEIPVPWLVSAIVKQRKVHGKE</sequence>
<dbReference type="PRINTS" id="PR00742">
    <property type="entry name" value="GLHYDRLASE35"/>
</dbReference>
<keyword evidence="10" id="KW-1133">Transmembrane helix</keyword>
<evidence type="ECO:0000256" key="6">
    <source>
        <dbReference type="ARBA" id="ARBA00022801"/>
    </source>
</evidence>
<evidence type="ECO:0000256" key="8">
    <source>
        <dbReference type="RuleBase" id="RU000675"/>
    </source>
</evidence>
<keyword evidence="5" id="KW-0964">Secreted</keyword>
<comment type="similarity">
    <text evidence="3 9">Belongs to the glycosyl hydrolase 35 family.</text>
</comment>
<dbReference type="GO" id="GO:0005975">
    <property type="term" value="P:carbohydrate metabolic process"/>
    <property type="evidence" value="ECO:0007669"/>
    <property type="project" value="InterPro"/>
</dbReference>
<keyword evidence="10" id="KW-0472">Membrane</keyword>
<dbReference type="GO" id="GO:0004565">
    <property type="term" value="F:beta-galactosidase activity"/>
    <property type="evidence" value="ECO:0007669"/>
    <property type="project" value="UniProtKB-EC"/>
</dbReference>
<dbReference type="Pfam" id="PF01301">
    <property type="entry name" value="Glyco_hydro_35"/>
    <property type="match status" value="1"/>
</dbReference>
<dbReference type="SUPFAM" id="SSF51445">
    <property type="entry name" value="(Trans)glycosidases"/>
    <property type="match status" value="1"/>
</dbReference>
<dbReference type="eggNOG" id="KOG1965">
    <property type="taxonomic scope" value="Eukaryota"/>
</dbReference>
<dbReference type="AlphaFoldDB" id="J3LWB8"/>
<dbReference type="HOGENOM" id="CLU_337532_0_0_1"/>
<dbReference type="InterPro" id="IPR001944">
    <property type="entry name" value="Glycoside_Hdrlase_35"/>
</dbReference>
<evidence type="ECO:0000256" key="10">
    <source>
        <dbReference type="SAM" id="Phobius"/>
    </source>
</evidence>
<dbReference type="InterPro" id="IPR031330">
    <property type="entry name" value="Gly_Hdrlase_35_cat"/>
</dbReference>
<dbReference type="PROSITE" id="PS01182">
    <property type="entry name" value="GLYCOSYL_HYDROL_F35"/>
    <property type="match status" value="1"/>
</dbReference>
<feature type="transmembrane region" description="Helical" evidence="10">
    <location>
        <begin position="683"/>
        <end position="704"/>
    </location>
</feature>
<dbReference type="InterPro" id="IPR019801">
    <property type="entry name" value="Glyco_hydro_35_CS"/>
</dbReference>
<keyword evidence="14" id="KW-1185">Reference proteome</keyword>
<feature type="domain" description="Glycoside hydrolase 35 catalytic" evidence="12">
    <location>
        <begin position="136"/>
        <end position="293"/>
    </location>
</feature>
<reference evidence="13" key="1">
    <citation type="journal article" date="2013" name="Nat. Commun.">
        <title>Whole-genome sequencing of Oryza brachyantha reveals mechanisms underlying Oryza genome evolution.</title>
        <authorList>
            <person name="Chen J."/>
            <person name="Huang Q."/>
            <person name="Gao D."/>
            <person name="Wang J."/>
            <person name="Lang Y."/>
            <person name="Liu T."/>
            <person name="Li B."/>
            <person name="Bai Z."/>
            <person name="Luis Goicoechea J."/>
            <person name="Liang C."/>
            <person name="Chen C."/>
            <person name="Zhang W."/>
            <person name="Sun S."/>
            <person name="Liao Y."/>
            <person name="Zhang X."/>
            <person name="Yang L."/>
            <person name="Song C."/>
            <person name="Wang M."/>
            <person name="Shi J."/>
            <person name="Liu G."/>
            <person name="Liu J."/>
            <person name="Zhou H."/>
            <person name="Zhou W."/>
            <person name="Yu Q."/>
            <person name="An N."/>
            <person name="Chen Y."/>
            <person name="Cai Q."/>
            <person name="Wang B."/>
            <person name="Liu B."/>
            <person name="Min J."/>
            <person name="Huang Y."/>
            <person name="Wu H."/>
            <person name="Li Z."/>
            <person name="Zhang Y."/>
            <person name="Yin Y."/>
            <person name="Song W."/>
            <person name="Jiang J."/>
            <person name="Jackson S.A."/>
            <person name="Wing R.A."/>
            <person name="Wang J."/>
            <person name="Chen M."/>
        </authorList>
    </citation>
    <scope>NUCLEOTIDE SEQUENCE [LARGE SCALE GENOMIC DNA]</scope>
    <source>
        <strain evidence="13">cv. IRGC 101232</strain>
    </source>
</reference>
<dbReference type="EnsemblPlants" id="OB04G14430.1">
    <property type="protein sequence ID" value="OB04G14430.1"/>
    <property type="gene ID" value="OB04G14430"/>
</dbReference>
<accession>J3LWB8</accession>
<keyword evidence="7 8" id="KW-0326">Glycosidase</keyword>
<evidence type="ECO:0000256" key="3">
    <source>
        <dbReference type="ARBA" id="ARBA00009809"/>
    </source>
</evidence>
<evidence type="ECO:0000256" key="11">
    <source>
        <dbReference type="SAM" id="SignalP"/>
    </source>
</evidence>
<feature type="signal peptide" evidence="11">
    <location>
        <begin position="1"/>
        <end position="21"/>
    </location>
</feature>